<protein>
    <submittedName>
        <fullName evidence="1">DUF6351 family protein</fullName>
    </submittedName>
</protein>
<dbReference type="Gene3D" id="3.40.50.1820">
    <property type="entry name" value="alpha/beta hydrolase"/>
    <property type="match status" value="1"/>
</dbReference>
<name>A0ABT3RJI1_9BACT</name>
<proteinExistence type="predicted"/>
<dbReference type="Proteomes" id="UP001207228">
    <property type="component" value="Unassembled WGS sequence"/>
</dbReference>
<comment type="caution">
    <text evidence="1">The sequence shown here is derived from an EMBL/GenBank/DDBJ whole genome shotgun (WGS) entry which is preliminary data.</text>
</comment>
<accession>A0ABT3RJI1</accession>
<reference evidence="1 2" key="1">
    <citation type="submission" date="2022-11" db="EMBL/GenBank/DDBJ databases">
        <title>The characterization of three novel Bacteroidetes species and genomic analysis of their roles in tidal elemental geochemical cycles.</title>
        <authorList>
            <person name="Ma K.-J."/>
        </authorList>
    </citation>
    <scope>NUCLEOTIDE SEQUENCE [LARGE SCALE GENOMIC DNA]</scope>
    <source>
        <strain evidence="1 2">M82</strain>
    </source>
</reference>
<keyword evidence="2" id="KW-1185">Reference proteome</keyword>
<evidence type="ECO:0000313" key="2">
    <source>
        <dbReference type="Proteomes" id="UP001207228"/>
    </source>
</evidence>
<dbReference type="RefSeq" id="WP_266053955.1">
    <property type="nucleotide sequence ID" value="NZ_JAPFQO010000012.1"/>
</dbReference>
<dbReference type="SUPFAM" id="SSF53474">
    <property type="entry name" value="alpha/beta-Hydrolases"/>
    <property type="match status" value="1"/>
</dbReference>
<organism evidence="1 2">
    <name type="scientific">Pontibacter anaerobius</name>
    <dbReference type="NCBI Taxonomy" id="2993940"/>
    <lineage>
        <taxon>Bacteria</taxon>
        <taxon>Pseudomonadati</taxon>
        <taxon>Bacteroidota</taxon>
        <taxon>Cytophagia</taxon>
        <taxon>Cytophagales</taxon>
        <taxon>Hymenobacteraceae</taxon>
        <taxon>Pontibacter</taxon>
    </lineage>
</organism>
<sequence length="457" mass="50237">MKTLTNFLDNFQLGTKPGTVAISQQILLIEPMLRGVAVALVGTLLLFTQCQTLVDEEPKPASASAAAITQQTITRVDGIVTLVDCSTEVLTSGEIIQICIPAQWNGELILYARGYIPAFEPLRLPTEATLYGPLFTSAGYAFATTSYSDNGLAVQTGIQDMINLRNLFIERYGEPEEIYLTGASEGGLVTTLAIERYPELWSGGLSLCGPCGDFQRQINYYGNFRVLFDYFFPGVLPGTVVDFPQEMIIQWESVYAPAVIDAISQNPEATFMLLNVAQAPYDPTNPNTIGETVLDLLRYNLFILDAVEKLGGQPFDNTDYVYSGTGSAALDLLLNQEVQRYAADKEATKTIKKYYETSGIIKKPLVKSHTTLDPIQLIWNMTLYQNKVPTGKSSLFAAYPVSRYGHCIFTEMEALTAFAALQQKVDDQEEHPLAKVKDSDGKIVRSVTTTSELASAK</sequence>
<dbReference type="InterPro" id="IPR029058">
    <property type="entry name" value="AB_hydrolase_fold"/>
</dbReference>
<gene>
    <name evidence="1" type="ORF">OO017_17320</name>
</gene>
<dbReference type="EMBL" id="JAPFQO010000012">
    <property type="protein sequence ID" value="MCX2741720.1"/>
    <property type="molecule type" value="Genomic_DNA"/>
</dbReference>
<evidence type="ECO:0000313" key="1">
    <source>
        <dbReference type="EMBL" id="MCX2741720.1"/>
    </source>
</evidence>